<dbReference type="NCBIfam" id="TIGR03390">
    <property type="entry name" value="ascorbOXfungal"/>
    <property type="match status" value="1"/>
</dbReference>
<evidence type="ECO:0000313" key="10">
    <source>
        <dbReference type="Proteomes" id="UP001172673"/>
    </source>
</evidence>
<dbReference type="InterPro" id="IPR008972">
    <property type="entry name" value="Cupredoxin"/>
</dbReference>
<keyword evidence="5" id="KW-0732">Signal</keyword>
<dbReference type="SUPFAM" id="SSF49503">
    <property type="entry name" value="Cupredoxins"/>
    <property type="match status" value="3"/>
</dbReference>
<comment type="caution">
    <text evidence="9">The sequence shown here is derived from an EMBL/GenBank/DDBJ whole genome shotgun (WGS) entry which is preliminary data.</text>
</comment>
<reference evidence="9" key="1">
    <citation type="submission" date="2022-10" db="EMBL/GenBank/DDBJ databases">
        <title>Culturing micro-colonial fungi from biological soil crusts in the Mojave desert and describing Neophaeococcomyces mojavensis, and introducing the new genera and species Taxawa tesnikishii.</title>
        <authorList>
            <person name="Kurbessoian T."/>
            <person name="Stajich J.E."/>
        </authorList>
    </citation>
    <scope>NUCLEOTIDE SEQUENCE</scope>
    <source>
        <strain evidence="9">TK_41</strain>
    </source>
</reference>
<dbReference type="PROSITE" id="PS51257">
    <property type="entry name" value="PROKAR_LIPOPROTEIN"/>
    <property type="match status" value="1"/>
</dbReference>
<feature type="domain" description="Plastocyanin-like" evidence="7">
    <location>
        <begin position="465"/>
        <end position="584"/>
    </location>
</feature>
<feature type="signal peptide" evidence="5">
    <location>
        <begin position="1"/>
        <end position="24"/>
    </location>
</feature>
<dbReference type="AlphaFoldDB" id="A0AA38X2M8"/>
<dbReference type="PANTHER" id="PTHR11709:SF394">
    <property type="entry name" value="FI03373P-RELATED"/>
    <property type="match status" value="1"/>
</dbReference>
<evidence type="ECO:0000256" key="4">
    <source>
        <dbReference type="ARBA" id="ARBA00023008"/>
    </source>
</evidence>
<evidence type="ECO:0000259" key="7">
    <source>
        <dbReference type="Pfam" id="PF07731"/>
    </source>
</evidence>
<keyword evidence="10" id="KW-1185">Reference proteome</keyword>
<comment type="similarity">
    <text evidence="1">Belongs to the multicopper oxidase family.</text>
</comment>
<feature type="domain" description="Plastocyanin-like" evidence="8">
    <location>
        <begin position="42"/>
        <end position="155"/>
    </location>
</feature>
<dbReference type="Proteomes" id="UP001172673">
    <property type="component" value="Unassembled WGS sequence"/>
</dbReference>
<dbReference type="EMBL" id="JAPDRK010000015">
    <property type="protein sequence ID" value="KAJ9605703.1"/>
    <property type="molecule type" value="Genomic_DNA"/>
</dbReference>
<dbReference type="PANTHER" id="PTHR11709">
    <property type="entry name" value="MULTI-COPPER OXIDASE"/>
    <property type="match status" value="1"/>
</dbReference>
<dbReference type="InterPro" id="IPR001117">
    <property type="entry name" value="Cu-oxidase_2nd"/>
</dbReference>
<dbReference type="GO" id="GO:0005507">
    <property type="term" value="F:copper ion binding"/>
    <property type="evidence" value="ECO:0007669"/>
    <property type="project" value="InterPro"/>
</dbReference>
<dbReference type="Pfam" id="PF07731">
    <property type="entry name" value="Cu-oxidase_2"/>
    <property type="match status" value="1"/>
</dbReference>
<proteinExistence type="inferred from homology"/>
<evidence type="ECO:0000256" key="2">
    <source>
        <dbReference type="ARBA" id="ARBA00022723"/>
    </source>
</evidence>
<sequence>MRLSLHWLSGSVFVFCLFTSCARAKGLVKHDASFIPDIILRVTIETIDLDCQPRLSTLINGQYPGPPIYLQPEQTTWIRVYNDADVNTTMHWHGLSLSAAPYADGAPQASQWPIPPGHFFDYELHPDASEAGTSFYHCHVGFQAITASGPLIVEDAYPLPYDYDEEIILQIGDFYLEDDHTMESLLTASPSVWPGDAAALLINGRSGNSPFASASNGSDHSCEPWVISVVTGKTYRVRVIGATALSLVLFGIVDHGNLTIIETDNSYVYPVETSYMQVDTGQRFSFLLKAKEQSELQQLEGHSKFWIQFATREGASVVNASGILDYTDVDHSQGVHVANDCPYPTGSTGECPDGPPSTPVLDLPTNVTDWLEYTFVNLPGYDAPPDATEVTRRVYINTGQVSNMTSGTATMEMDGEIWVDSPPFGPTAHIPYLIEILRDGTLNGHVPGDNSTIDGGGLATYSGTYCAPIGEVIEIVWQNEASQPGGIFGPHPLHAHGGPYWDMGSGSGSWSAEAHAELLQNHSVNGMPYPGSRRDTTLLYKYELRGLGVNGWRVWRIRVTEKNVGVWMMHCHILQHIIMGQSIVWMFGTPDQIRAHVSPVNGSLDGYFTYGGNVVGKNGEEDTGIMVAHFFND</sequence>
<evidence type="ECO:0000259" key="6">
    <source>
        <dbReference type="Pfam" id="PF00394"/>
    </source>
</evidence>
<dbReference type="InterPro" id="IPR017762">
    <property type="entry name" value="Multicopper_oxidase_fun"/>
</dbReference>
<keyword evidence="4" id="KW-0186">Copper</keyword>
<evidence type="ECO:0000256" key="5">
    <source>
        <dbReference type="SAM" id="SignalP"/>
    </source>
</evidence>
<dbReference type="InterPro" id="IPR011706">
    <property type="entry name" value="Cu-oxidase_C"/>
</dbReference>
<dbReference type="Pfam" id="PF00394">
    <property type="entry name" value="Cu-oxidase"/>
    <property type="match status" value="1"/>
</dbReference>
<keyword evidence="2" id="KW-0479">Metal-binding</keyword>
<dbReference type="Pfam" id="PF07732">
    <property type="entry name" value="Cu-oxidase_3"/>
    <property type="match status" value="1"/>
</dbReference>
<accession>A0AA38X2M8</accession>
<keyword evidence="3" id="KW-0560">Oxidoreductase</keyword>
<evidence type="ECO:0000313" key="9">
    <source>
        <dbReference type="EMBL" id="KAJ9605703.1"/>
    </source>
</evidence>
<gene>
    <name evidence="9" type="ORF">H2200_009552</name>
</gene>
<dbReference type="InterPro" id="IPR011707">
    <property type="entry name" value="Cu-oxidase-like_N"/>
</dbReference>
<dbReference type="Gene3D" id="2.60.40.420">
    <property type="entry name" value="Cupredoxins - blue copper proteins"/>
    <property type="match status" value="3"/>
</dbReference>
<evidence type="ECO:0000259" key="8">
    <source>
        <dbReference type="Pfam" id="PF07732"/>
    </source>
</evidence>
<feature type="domain" description="Plastocyanin-like" evidence="6">
    <location>
        <begin position="166"/>
        <end position="326"/>
    </location>
</feature>
<feature type="chain" id="PRO_5041458765" description="L-ascorbate oxidase" evidence="5">
    <location>
        <begin position="25"/>
        <end position="633"/>
    </location>
</feature>
<dbReference type="InterPro" id="IPR045087">
    <property type="entry name" value="Cu-oxidase_fam"/>
</dbReference>
<organism evidence="9 10">
    <name type="scientific">Cladophialophora chaetospira</name>
    <dbReference type="NCBI Taxonomy" id="386627"/>
    <lineage>
        <taxon>Eukaryota</taxon>
        <taxon>Fungi</taxon>
        <taxon>Dikarya</taxon>
        <taxon>Ascomycota</taxon>
        <taxon>Pezizomycotina</taxon>
        <taxon>Eurotiomycetes</taxon>
        <taxon>Chaetothyriomycetidae</taxon>
        <taxon>Chaetothyriales</taxon>
        <taxon>Herpotrichiellaceae</taxon>
        <taxon>Cladophialophora</taxon>
    </lineage>
</organism>
<evidence type="ECO:0000256" key="1">
    <source>
        <dbReference type="ARBA" id="ARBA00010609"/>
    </source>
</evidence>
<protein>
    <recommendedName>
        <fullName evidence="11">L-ascorbate oxidase</fullName>
    </recommendedName>
</protein>
<dbReference type="GO" id="GO:0016491">
    <property type="term" value="F:oxidoreductase activity"/>
    <property type="evidence" value="ECO:0007669"/>
    <property type="project" value="UniProtKB-KW"/>
</dbReference>
<evidence type="ECO:0008006" key="11">
    <source>
        <dbReference type="Google" id="ProtNLM"/>
    </source>
</evidence>
<name>A0AA38X2M8_9EURO</name>
<evidence type="ECO:0000256" key="3">
    <source>
        <dbReference type="ARBA" id="ARBA00023002"/>
    </source>
</evidence>